<keyword evidence="3" id="KW-1185">Reference proteome</keyword>
<dbReference type="AlphaFoldDB" id="A0A559LZX6"/>
<name>A0A559LZX6_9HELO</name>
<accession>A0A559LZX6</accession>
<proteinExistence type="predicted"/>
<organism evidence="2 3">
    <name type="scientific">Lachnellula willkommii</name>
    <dbReference type="NCBI Taxonomy" id="215461"/>
    <lineage>
        <taxon>Eukaryota</taxon>
        <taxon>Fungi</taxon>
        <taxon>Dikarya</taxon>
        <taxon>Ascomycota</taxon>
        <taxon>Pezizomycotina</taxon>
        <taxon>Leotiomycetes</taxon>
        <taxon>Helotiales</taxon>
        <taxon>Lachnaceae</taxon>
        <taxon>Lachnellula</taxon>
    </lineage>
</organism>
<dbReference type="Proteomes" id="UP000315522">
    <property type="component" value="Unassembled WGS sequence"/>
</dbReference>
<dbReference type="EMBL" id="QGML01003879">
    <property type="protein sequence ID" value="TVY86262.1"/>
    <property type="molecule type" value="Genomic_DNA"/>
</dbReference>
<gene>
    <name evidence="2" type="ORF">LAWI1_G008841</name>
</gene>
<comment type="caution">
    <text evidence="2">The sequence shown here is derived from an EMBL/GenBank/DDBJ whole genome shotgun (WGS) entry which is preliminary data.</text>
</comment>
<evidence type="ECO:0000313" key="3">
    <source>
        <dbReference type="Proteomes" id="UP000315522"/>
    </source>
</evidence>
<feature type="compositionally biased region" description="Polar residues" evidence="1">
    <location>
        <begin position="129"/>
        <end position="149"/>
    </location>
</feature>
<evidence type="ECO:0000313" key="2">
    <source>
        <dbReference type="EMBL" id="TVY86262.1"/>
    </source>
</evidence>
<feature type="region of interest" description="Disordered" evidence="1">
    <location>
        <begin position="120"/>
        <end position="149"/>
    </location>
</feature>
<reference evidence="2 3" key="1">
    <citation type="submission" date="2018-05" db="EMBL/GenBank/DDBJ databases">
        <title>Genome sequencing and assembly of the regulated plant pathogen Lachnellula willkommii and related sister species for the development of diagnostic species identification markers.</title>
        <authorList>
            <person name="Giroux E."/>
            <person name="Bilodeau G."/>
        </authorList>
    </citation>
    <scope>NUCLEOTIDE SEQUENCE [LARGE SCALE GENOMIC DNA]</scope>
    <source>
        <strain evidence="2 3">CBS 172.35</strain>
    </source>
</reference>
<evidence type="ECO:0000256" key="1">
    <source>
        <dbReference type="SAM" id="MobiDB-lite"/>
    </source>
</evidence>
<protein>
    <submittedName>
        <fullName evidence="2">Uncharacterized protein</fullName>
    </submittedName>
</protein>
<sequence length="149" mass="16318">MASNGNTETAPEFLYHIKRTITDYHEDKSGATRTTDVLGTFTDLKAAKAAAYSALASEGYIRDDFELYEDNTSDPENWKHGDGILVFAKAPAGQEFEVRLDTKPNVLKLQGNASGEVDGFLHYGKSPYPVQSDQTGALQANKKQSSKQP</sequence>